<dbReference type="AlphaFoldDB" id="A0AAN7VC91"/>
<dbReference type="InterPro" id="IPR004046">
    <property type="entry name" value="GST_C"/>
</dbReference>
<dbReference type="InterPro" id="IPR004045">
    <property type="entry name" value="Glutathione_S-Trfase_N"/>
</dbReference>
<accession>A0AAN7VC91</accession>
<dbReference type="SUPFAM" id="SSF52833">
    <property type="entry name" value="Thioredoxin-like"/>
    <property type="match status" value="1"/>
</dbReference>
<feature type="domain" description="GST C-terminal" evidence="3">
    <location>
        <begin position="89"/>
        <end position="215"/>
    </location>
</feature>
<dbReference type="SFLD" id="SFLDG01153">
    <property type="entry name" value="Main.4:_Theta-like"/>
    <property type="match status" value="1"/>
</dbReference>
<dbReference type="InterPro" id="IPR040079">
    <property type="entry name" value="Glutathione_S-Trfase"/>
</dbReference>
<dbReference type="InterPro" id="IPR010987">
    <property type="entry name" value="Glutathione-S-Trfase_C-like"/>
</dbReference>
<dbReference type="Gene3D" id="1.20.1050.10">
    <property type="match status" value="1"/>
</dbReference>
<dbReference type="GO" id="GO:0004364">
    <property type="term" value="F:glutathione transferase activity"/>
    <property type="evidence" value="ECO:0007669"/>
    <property type="project" value="TreeGrafter"/>
</dbReference>
<dbReference type="CDD" id="cd03177">
    <property type="entry name" value="GST_C_Delta_Epsilon"/>
    <property type="match status" value="1"/>
</dbReference>
<reference evidence="4 5" key="1">
    <citation type="journal article" date="2024" name="Insects">
        <title>An Improved Chromosome-Level Genome Assembly of the Firefly Pyrocoelia pectoralis.</title>
        <authorList>
            <person name="Fu X."/>
            <person name="Meyer-Rochow V.B."/>
            <person name="Ballantyne L."/>
            <person name="Zhu X."/>
        </authorList>
    </citation>
    <scope>NUCLEOTIDE SEQUENCE [LARGE SCALE GENOMIC DNA]</scope>
    <source>
        <strain evidence="4">XCY_ONT2</strain>
    </source>
</reference>
<dbReference type="SUPFAM" id="SSF47616">
    <property type="entry name" value="GST C-terminal domain-like"/>
    <property type="match status" value="1"/>
</dbReference>
<gene>
    <name evidence="4" type="ORF">RI129_009781</name>
</gene>
<feature type="domain" description="GST N-terminal" evidence="2">
    <location>
        <begin position="1"/>
        <end position="83"/>
    </location>
</feature>
<dbReference type="PANTHER" id="PTHR43969">
    <property type="entry name" value="GLUTATHIONE S TRANSFERASE D10, ISOFORM A-RELATED"/>
    <property type="match status" value="1"/>
</dbReference>
<dbReference type="EMBL" id="JAVRBK010000007">
    <property type="protein sequence ID" value="KAK5641234.1"/>
    <property type="molecule type" value="Genomic_DNA"/>
</dbReference>
<dbReference type="FunFam" id="3.40.30.10:FF:000034">
    <property type="entry name" value="glutathione S-transferase 1"/>
    <property type="match status" value="1"/>
</dbReference>
<dbReference type="Proteomes" id="UP001329430">
    <property type="component" value="Chromosome 7"/>
</dbReference>
<dbReference type="Pfam" id="PF00043">
    <property type="entry name" value="GST_C"/>
    <property type="match status" value="1"/>
</dbReference>
<evidence type="ECO:0000259" key="2">
    <source>
        <dbReference type="PROSITE" id="PS50404"/>
    </source>
</evidence>
<dbReference type="CDD" id="cd03045">
    <property type="entry name" value="GST_N_Delta_Epsilon"/>
    <property type="match status" value="1"/>
</dbReference>
<evidence type="ECO:0000313" key="5">
    <source>
        <dbReference type="Proteomes" id="UP001329430"/>
    </source>
</evidence>
<evidence type="ECO:0000313" key="4">
    <source>
        <dbReference type="EMBL" id="KAK5641234.1"/>
    </source>
</evidence>
<dbReference type="SFLD" id="SFLDG00358">
    <property type="entry name" value="Main_(cytGST)"/>
    <property type="match status" value="1"/>
</dbReference>
<dbReference type="FunFam" id="1.20.1050.10:FF:000007">
    <property type="entry name" value="Glutathione S-transferase 1-1"/>
    <property type="match status" value="1"/>
</dbReference>
<evidence type="ECO:0000259" key="3">
    <source>
        <dbReference type="PROSITE" id="PS50405"/>
    </source>
</evidence>
<dbReference type="GO" id="GO:0006749">
    <property type="term" value="P:glutathione metabolic process"/>
    <property type="evidence" value="ECO:0007669"/>
    <property type="project" value="TreeGrafter"/>
</dbReference>
<dbReference type="PROSITE" id="PS50405">
    <property type="entry name" value="GST_CTER"/>
    <property type="match status" value="1"/>
</dbReference>
<name>A0AAN7VC91_9COLE</name>
<comment type="caution">
    <text evidence="4">The sequence shown here is derived from an EMBL/GenBank/DDBJ whole genome shotgun (WGS) entry which is preliminary data.</text>
</comment>
<sequence>MSPKLYVIDSSPPVRAVYLTAEALGINMEYIQLDLFSGEHLKSEFCKINPQHTVPTLVDDDGTIIWDSHAINTYLVSKYAKNDSFYPRNLTKRAIVDQRLHFDSGLAFLGVRNIAEPIIFFGSKTIPEHLKKNAVKVYEFLEIFLDGHKWVAGDDITVADFSLIPNITSLNVMVPIDDGKFPNIKAWIKRAEKLPYYRANKKGLDDFKVLIDSKLRS</sequence>
<dbReference type="Pfam" id="PF13417">
    <property type="entry name" value="GST_N_3"/>
    <property type="match status" value="1"/>
</dbReference>
<keyword evidence="5" id="KW-1185">Reference proteome</keyword>
<comment type="subunit">
    <text evidence="1">Homodimer.</text>
</comment>
<protein>
    <submittedName>
        <fullName evidence="4">Uncharacterized protein</fullName>
    </submittedName>
</protein>
<evidence type="ECO:0000256" key="1">
    <source>
        <dbReference type="ARBA" id="ARBA00011738"/>
    </source>
</evidence>
<proteinExistence type="predicted"/>
<dbReference type="PANTHER" id="PTHR43969:SF8">
    <property type="entry name" value="GLUTATHIONE S TRANSFERASE E13, ISOFORM A-RELATED"/>
    <property type="match status" value="1"/>
</dbReference>
<dbReference type="Gene3D" id="3.40.30.10">
    <property type="entry name" value="Glutaredoxin"/>
    <property type="match status" value="1"/>
</dbReference>
<dbReference type="SFLD" id="SFLDS00019">
    <property type="entry name" value="Glutathione_Transferase_(cytos"/>
    <property type="match status" value="1"/>
</dbReference>
<dbReference type="PROSITE" id="PS50404">
    <property type="entry name" value="GST_NTER"/>
    <property type="match status" value="1"/>
</dbReference>
<dbReference type="InterPro" id="IPR036249">
    <property type="entry name" value="Thioredoxin-like_sf"/>
</dbReference>
<dbReference type="InterPro" id="IPR036282">
    <property type="entry name" value="Glutathione-S-Trfase_C_sf"/>
</dbReference>
<organism evidence="4 5">
    <name type="scientific">Pyrocoelia pectoralis</name>
    <dbReference type="NCBI Taxonomy" id="417401"/>
    <lineage>
        <taxon>Eukaryota</taxon>
        <taxon>Metazoa</taxon>
        <taxon>Ecdysozoa</taxon>
        <taxon>Arthropoda</taxon>
        <taxon>Hexapoda</taxon>
        <taxon>Insecta</taxon>
        <taxon>Pterygota</taxon>
        <taxon>Neoptera</taxon>
        <taxon>Endopterygota</taxon>
        <taxon>Coleoptera</taxon>
        <taxon>Polyphaga</taxon>
        <taxon>Elateriformia</taxon>
        <taxon>Elateroidea</taxon>
        <taxon>Lampyridae</taxon>
        <taxon>Lampyrinae</taxon>
        <taxon>Pyrocoelia</taxon>
    </lineage>
</organism>